<protein>
    <submittedName>
        <fullName evidence="1">Uncharacterized protein</fullName>
    </submittedName>
</protein>
<proteinExistence type="predicted"/>
<evidence type="ECO:0000313" key="1">
    <source>
        <dbReference type="EMBL" id="MRS64763.1"/>
    </source>
</evidence>
<comment type="caution">
    <text evidence="1">The sequence shown here is derived from an EMBL/GenBank/DDBJ whole genome shotgun (WGS) entry which is preliminary data.</text>
</comment>
<reference evidence="1 2" key="1">
    <citation type="journal article" date="2018" name="Antonie Van Leeuwenhoek">
        <title>Larkinella terrae sp. nov., isolated from soil on Jeju Island, South Korea.</title>
        <authorList>
            <person name="Ten L.N."/>
            <person name="Jeon J."/>
            <person name="Park S.J."/>
            <person name="Park S."/>
            <person name="Lee S.Y."/>
            <person name="Kim M.K."/>
            <person name="Jung H.Y."/>
        </authorList>
    </citation>
    <scope>NUCLEOTIDE SEQUENCE [LARGE SCALE GENOMIC DNA]</scope>
    <source>
        <strain evidence="1 2">KCTC 52001</strain>
    </source>
</reference>
<dbReference type="RefSeq" id="WP_154178072.1">
    <property type="nucleotide sequence ID" value="NZ_WJXZ01000014.1"/>
</dbReference>
<name>A0A7K0ESH0_9BACT</name>
<keyword evidence="2" id="KW-1185">Reference proteome</keyword>
<evidence type="ECO:0000313" key="2">
    <source>
        <dbReference type="Proteomes" id="UP000441754"/>
    </source>
</evidence>
<organism evidence="1 2">
    <name type="scientific">Larkinella terrae</name>
    <dbReference type="NCBI Taxonomy" id="2025311"/>
    <lineage>
        <taxon>Bacteria</taxon>
        <taxon>Pseudomonadati</taxon>
        <taxon>Bacteroidota</taxon>
        <taxon>Cytophagia</taxon>
        <taxon>Cytophagales</taxon>
        <taxon>Spirosomataceae</taxon>
        <taxon>Larkinella</taxon>
    </lineage>
</organism>
<dbReference type="AlphaFoldDB" id="A0A7K0ESH0"/>
<dbReference type="EMBL" id="WJXZ01000014">
    <property type="protein sequence ID" value="MRS64763.1"/>
    <property type="molecule type" value="Genomic_DNA"/>
</dbReference>
<dbReference type="Proteomes" id="UP000441754">
    <property type="component" value="Unassembled WGS sequence"/>
</dbReference>
<dbReference type="OrthoDB" id="7059742at2"/>
<gene>
    <name evidence="1" type="ORF">GJJ30_25920</name>
</gene>
<accession>A0A7K0ESH0</accession>
<sequence>MTLTDTFNPTPKPYREPSLNTVYELLFGDNTDLYKNTIREPYAYPWNILMADSAYASDLQRVAADPNVETRAKILAYNRLRNSSQRIAKRELLAVIIEVGLDDGLDVLASFQDGTARYINHSEKVIIWETTDAHSHSLTHKLFKESISIVSKIGPWNGERRPYPEEGNVRISFLVSDGLYFGEGPINVLFNDALARPALQSATELMQYLTEKAISTK</sequence>